<dbReference type="InterPro" id="IPR038437">
    <property type="entry name" value="GINS_Psf3_sf"/>
</dbReference>
<dbReference type="EMBL" id="PUHR01000004">
    <property type="protein sequence ID" value="KAG0672243.1"/>
    <property type="molecule type" value="Genomic_DNA"/>
</dbReference>
<dbReference type="SUPFAM" id="SSF160059">
    <property type="entry name" value="PriA/YqbF domain"/>
    <property type="match status" value="1"/>
</dbReference>
<protein>
    <recommendedName>
        <fullName evidence="4 7">DNA replication complex GINS protein PSF3</fullName>
    </recommendedName>
</protein>
<dbReference type="PANTHER" id="PTHR22768:SF0">
    <property type="entry name" value="DNA REPLICATION COMPLEX GINS PROTEIN PSF3"/>
    <property type="match status" value="1"/>
</dbReference>
<dbReference type="OrthoDB" id="10251744at2759"/>
<keyword evidence="5 7" id="KW-0235">DNA replication</keyword>
<name>A0A9P6WFL0_MAUEX</name>
<proteinExistence type="inferred from homology"/>
<evidence type="ECO:0000259" key="9">
    <source>
        <dbReference type="Pfam" id="PF22466"/>
    </source>
</evidence>
<evidence type="ECO:0000256" key="3">
    <source>
        <dbReference type="ARBA" id="ARBA00011352"/>
    </source>
</evidence>
<evidence type="ECO:0000313" key="11">
    <source>
        <dbReference type="Proteomes" id="UP000750334"/>
    </source>
</evidence>
<dbReference type="Proteomes" id="UP000750334">
    <property type="component" value="Unassembled WGS sequence"/>
</dbReference>
<organism evidence="10 11">
    <name type="scientific">Maudiozyma exigua</name>
    <name type="common">Yeast</name>
    <name type="synonym">Kazachstania exigua</name>
    <dbReference type="NCBI Taxonomy" id="34358"/>
    <lineage>
        <taxon>Eukaryota</taxon>
        <taxon>Fungi</taxon>
        <taxon>Dikarya</taxon>
        <taxon>Ascomycota</taxon>
        <taxon>Saccharomycotina</taxon>
        <taxon>Saccharomycetes</taxon>
        <taxon>Saccharomycetales</taxon>
        <taxon>Saccharomycetaceae</taxon>
        <taxon>Maudiozyma</taxon>
    </lineage>
</organism>
<feature type="domain" description="GINS subunit" evidence="8">
    <location>
        <begin position="87"/>
        <end position="220"/>
    </location>
</feature>
<evidence type="ECO:0000256" key="6">
    <source>
        <dbReference type="ARBA" id="ARBA00023242"/>
    </source>
</evidence>
<comment type="function">
    <text evidence="7">The GINS complex plays an essential role in the initiation of DNA replication.</text>
</comment>
<reference evidence="10 11" key="1">
    <citation type="submission" date="2020-11" db="EMBL/GenBank/DDBJ databases">
        <title>Kefir isolates.</title>
        <authorList>
            <person name="Marcisauskas S."/>
            <person name="Kim Y."/>
            <person name="Blasche S."/>
        </authorList>
    </citation>
    <scope>NUCLEOTIDE SEQUENCE [LARGE SCALE GENOMIC DNA]</scope>
    <source>
        <strain evidence="10 11">OG2</strain>
    </source>
</reference>
<evidence type="ECO:0000259" key="8">
    <source>
        <dbReference type="Pfam" id="PF05916"/>
    </source>
</evidence>
<evidence type="ECO:0000256" key="4">
    <source>
        <dbReference type="ARBA" id="ARBA00015140"/>
    </source>
</evidence>
<keyword evidence="11" id="KW-1185">Reference proteome</keyword>
<dbReference type="GO" id="GO:0000811">
    <property type="term" value="C:GINS complex"/>
    <property type="evidence" value="ECO:0007669"/>
    <property type="project" value="UniProtKB-UniRule"/>
</dbReference>
<gene>
    <name evidence="10" type="primary">GINS3</name>
    <name evidence="10" type="ORF">C6P45_003718</name>
</gene>
<dbReference type="PANTHER" id="PTHR22768">
    <property type="entry name" value="DNA REPLICATION COMPLEX GINS PROTEIN PSF3"/>
    <property type="match status" value="1"/>
</dbReference>
<dbReference type="InterPro" id="IPR021151">
    <property type="entry name" value="GINS_A"/>
</dbReference>
<dbReference type="CDD" id="cd11713">
    <property type="entry name" value="GINS_A_psf3"/>
    <property type="match status" value="1"/>
</dbReference>
<sequence>MGYYDIDDMLTEGSEIPCKFLHDIPGLGYLENNPGKPIKANAKLMLPYWLAHILAVVDSGSIDDNSENRMDDERSVPFIEMSTPESFSQKVTNAIKTDPVSLDLHSINPHFYELALKWCGLYSDKNLSEIVSHLLIQRAQEINNFAFSTAIQNKNINSIGSITSSNNINDNKNSNDNSNSNNNNNTHLLASSSFLMTLDELEKQVYKKSHESYKDSKRWMYQNK</sequence>
<evidence type="ECO:0000313" key="10">
    <source>
        <dbReference type="EMBL" id="KAG0672243.1"/>
    </source>
</evidence>
<dbReference type="Pfam" id="PF22466">
    <property type="entry name" value="PSF3_N"/>
    <property type="match status" value="1"/>
</dbReference>
<dbReference type="GO" id="GO:1902975">
    <property type="term" value="P:mitotic DNA replication initiation"/>
    <property type="evidence" value="ECO:0007669"/>
    <property type="project" value="TreeGrafter"/>
</dbReference>
<keyword evidence="6 7" id="KW-0539">Nucleus</keyword>
<evidence type="ECO:0000256" key="5">
    <source>
        <dbReference type="ARBA" id="ARBA00022705"/>
    </source>
</evidence>
<evidence type="ECO:0000256" key="2">
    <source>
        <dbReference type="ARBA" id="ARBA00006343"/>
    </source>
</evidence>
<comment type="subcellular location">
    <subcellularLocation>
        <location evidence="1 7">Nucleus</location>
    </subcellularLocation>
</comment>
<dbReference type="InterPro" id="IPR036224">
    <property type="entry name" value="GINS_bundle-like_dom_sf"/>
</dbReference>
<comment type="subunit">
    <text evidence="3">Component of the GINS complex which is a heterotetramer of SLD5, PSF1, PSF2 and PSF3.</text>
</comment>
<dbReference type="Gene3D" id="1.20.58.2050">
    <property type="match status" value="1"/>
</dbReference>
<dbReference type="InterPro" id="IPR055221">
    <property type="entry name" value="PSF3_N"/>
</dbReference>
<dbReference type="CDD" id="cd21693">
    <property type="entry name" value="GINS_B_Psf3"/>
    <property type="match status" value="1"/>
</dbReference>
<comment type="similarity">
    <text evidence="2 7">Belongs to the GINS3/PSF3 family.</text>
</comment>
<dbReference type="Pfam" id="PF05916">
    <property type="entry name" value="Sld5"/>
    <property type="match status" value="1"/>
</dbReference>
<evidence type="ECO:0000256" key="7">
    <source>
        <dbReference type="RuleBase" id="RU367161"/>
    </source>
</evidence>
<feature type="domain" description="DNA replication complex GINS protein PSF3 N-terminal" evidence="9">
    <location>
        <begin position="4"/>
        <end position="56"/>
    </location>
</feature>
<dbReference type="InterPro" id="IPR010492">
    <property type="entry name" value="GINS_Psf3"/>
</dbReference>
<evidence type="ECO:0000256" key="1">
    <source>
        <dbReference type="ARBA" id="ARBA00004123"/>
    </source>
</evidence>
<dbReference type="AlphaFoldDB" id="A0A9P6WFL0"/>
<comment type="caution">
    <text evidence="10">The sequence shown here is derived from an EMBL/GenBank/DDBJ whole genome shotgun (WGS) entry which is preliminary data.</text>
</comment>
<dbReference type="SUPFAM" id="SSF158573">
    <property type="entry name" value="GINS helical bundle-like"/>
    <property type="match status" value="1"/>
</dbReference>
<accession>A0A9P6WFL0</accession>